<name>A0A3P7IBM6_STRVU</name>
<keyword evidence="1" id="KW-0812">Transmembrane</keyword>
<keyword evidence="1" id="KW-1133">Transmembrane helix</keyword>
<evidence type="ECO:0000313" key="3">
    <source>
        <dbReference type="Proteomes" id="UP000270094"/>
    </source>
</evidence>
<evidence type="ECO:0000256" key="1">
    <source>
        <dbReference type="SAM" id="Phobius"/>
    </source>
</evidence>
<accession>A0A3P7IBM6</accession>
<reference evidence="2 3" key="1">
    <citation type="submission" date="2018-11" db="EMBL/GenBank/DDBJ databases">
        <authorList>
            <consortium name="Pathogen Informatics"/>
        </authorList>
    </citation>
    <scope>NUCLEOTIDE SEQUENCE [LARGE SCALE GENOMIC DNA]</scope>
</reference>
<dbReference type="AlphaFoldDB" id="A0A3P7IBM6"/>
<keyword evidence="1" id="KW-0472">Membrane</keyword>
<organism evidence="2 3">
    <name type="scientific">Strongylus vulgaris</name>
    <name type="common">Blood worm</name>
    <dbReference type="NCBI Taxonomy" id="40348"/>
    <lineage>
        <taxon>Eukaryota</taxon>
        <taxon>Metazoa</taxon>
        <taxon>Ecdysozoa</taxon>
        <taxon>Nematoda</taxon>
        <taxon>Chromadorea</taxon>
        <taxon>Rhabditida</taxon>
        <taxon>Rhabditina</taxon>
        <taxon>Rhabditomorpha</taxon>
        <taxon>Strongyloidea</taxon>
        <taxon>Strongylidae</taxon>
        <taxon>Strongylus</taxon>
    </lineage>
</organism>
<dbReference type="EMBL" id="UYYB01000434">
    <property type="protein sequence ID" value="VDM65283.1"/>
    <property type="molecule type" value="Genomic_DNA"/>
</dbReference>
<sequence length="91" mass="9887">MPLICSDPKIGILIGFAAYVILKMCLLKIVGVAPQIAMDWLENALDEYSRTIHPPLVLILCISGSLGHLVSIATLSSMMNPTNAFLISMSW</sequence>
<protein>
    <submittedName>
        <fullName evidence="2">Uncharacterized protein</fullName>
    </submittedName>
</protein>
<gene>
    <name evidence="2" type="ORF">SVUK_LOCUS281</name>
</gene>
<dbReference type="Proteomes" id="UP000270094">
    <property type="component" value="Unassembled WGS sequence"/>
</dbReference>
<feature type="transmembrane region" description="Helical" evidence="1">
    <location>
        <begin position="12"/>
        <end position="36"/>
    </location>
</feature>
<evidence type="ECO:0000313" key="2">
    <source>
        <dbReference type="EMBL" id="VDM65283.1"/>
    </source>
</evidence>
<dbReference type="OrthoDB" id="5864054at2759"/>
<proteinExistence type="predicted"/>
<feature type="transmembrane region" description="Helical" evidence="1">
    <location>
        <begin position="56"/>
        <end position="75"/>
    </location>
</feature>
<keyword evidence="3" id="KW-1185">Reference proteome</keyword>